<evidence type="ECO:0000256" key="3">
    <source>
        <dbReference type="SAM" id="Phobius"/>
    </source>
</evidence>
<reference evidence="5 6" key="1">
    <citation type="journal article" date="2016" name="Nat. Commun.">
        <title>Thousands of microbial genomes shed light on interconnected biogeochemical processes in an aquifer system.</title>
        <authorList>
            <person name="Anantharaman K."/>
            <person name="Brown C.T."/>
            <person name="Hug L.A."/>
            <person name="Sharon I."/>
            <person name="Castelle C.J."/>
            <person name="Probst A.J."/>
            <person name="Thomas B.C."/>
            <person name="Singh A."/>
            <person name="Wilkins M.J."/>
            <person name="Karaoz U."/>
            <person name="Brodie E.L."/>
            <person name="Williams K.H."/>
            <person name="Hubbard S.S."/>
            <person name="Banfield J.F."/>
        </authorList>
    </citation>
    <scope>NUCLEOTIDE SEQUENCE [LARGE SCALE GENOMIC DNA]</scope>
</reference>
<dbReference type="Pfam" id="PF00149">
    <property type="entry name" value="Metallophos"/>
    <property type="match status" value="1"/>
</dbReference>
<keyword evidence="3" id="KW-0812">Transmembrane</keyword>
<accession>A0A1F6VB24</accession>
<evidence type="ECO:0000313" key="5">
    <source>
        <dbReference type="EMBL" id="OGI66840.1"/>
    </source>
</evidence>
<feature type="domain" description="Calcineurin-like phosphoesterase" evidence="4">
    <location>
        <begin position="153"/>
        <end position="316"/>
    </location>
</feature>
<dbReference type="SUPFAM" id="SSF56300">
    <property type="entry name" value="Metallo-dependent phosphatases"/>
    <property type="match status" value="1"/>
</dbReference>
<dbReference type="GO" id="GO:0008758">
    <property type="term" value="F:UDP-2,3-diacylglucosamine hydrolase activity"/>
    <property type="evidence" value="ECO:0007669"/>
    <property type="project" value="TreeGrafter"/>
</dbReference>
<dbReference type="GO" id="GO:0016020">
    <property type="term" value="C:membrane"/>
    <property type="evidence" value="ECO:0007669"/>
    <property type="project" value="GOC"/>
</dbReference>
<keyword evidence="3" id="KW-0472">Membrane</keyword>
<name>A0A1F6VB24_9PROT</name>
<dbReference type="CDD" id="cd07385">
    <property type="entry name" value="MPP_YkuE_C"/>
    <property type="match status" value="1"/>
</dbReference>
<feature type="transmembrane region" description="Helical" evidence="3">
    <location>
        <begin position="70"/>
        <end position="92"/>
    </location>
</feature>
<dbReference type="Gene3D" id="3.60.21.10">
    <property type="match status" value="1"/>
</dbReference>
<dbReference type="GO" id="GO:0009245">
    <property type="term" value="P:lipid A biosynthetic process"/>
    <property type="evidence" value="ECO:0007669"/>
    <property type="project" value="TreeGrafter"/>
</dbReference>
<dbReference type="EMBL" id="MFSP01000076">
    <property type="protein sequence ID" value="OGI66840.1"/>
    <property type="molecule type" value="Genomic_DNA"/>
</dbReference>
<dbReference type="GO" id="GO:0046872">
    <property type="term" value="F:metal ion binding"/>
    <property type="evidence" value="ECO:0007669"/>
    <property type="project" value="UniProtKB-KW"/>
</dbReference>
<gene>
    <name evidence="5" type="ORF">A2W18_02560</name>
</gene>
<evidence type="ECO:0000256" key="2">
    <source>
        <dbReference type="ARBA" id="ARBA00022801"/>
    </source>
</evidence>
<dbReference type="AlphaFoldDB" id="A0A1F6VB24"/>
<keyword evidence="2" id="KW-0378">Hydrolase</keyword>
<dbReference type="PANTHER" id="PTHR31302">
    <property type="entry name" value="TRANSMEMBRANE PROTEIN WITH METALLOPHOSPHOESTERASE DOMAIN-RELATED"/>
    <property type="match status" value="1"/>
</dbReference>
<comment type="caution">
    <text evidence="5">The sequence shown here is derived from an EMBL/GenBank/DDBJ whole genome shotgun (WGS) entry which is preliminary data.</text>
</comment>
<feature type="transmembrane region" description="Helical" evidence="3">
    <location>
        <begin position="29"/>
        <end position="49"/>
    </location>
</feature>
<evidence type="ECO:0000256" key="1">
    <source>
        <dbReference type="ARBA" id="ARBA00022723"/>
    </source>
</evidence>
<evidence type="ECO:0000259" key="4">
    <source>
        <dbReference type="Pfam" id="PF00149"/>
    </source>
</evidence>
<feature type="transmembrane region" description="Helical" evidence="3">
    <location>
        <begin position="112"/>
        <end position="130"/>
    </location>
</feature>
<dbReference type="InterPro" id="IPR004843">
    <property type="entry name" value="Calcineurin-like_PHP"/>
</dbReference>
<evidence type="ECO:0000313" key="6">
    <source>
        <dbReference type="Proteomes" id="UP000179076"/>
    </source>
</evidence>
<keyword evidence="3" id="KW-1133">Transmembrane helix</keyword>
<dbReference type="PANTHER" id="PTHR31302:SF31">
    <property type="entry name" value="PHOSPHODIESTERASE YAEI"/>
    <property type="match status" value="1"/>
</dbReference>
<proteinExistence type="predicted"/>
<organism evidence="5 6">
    <name type="scientific">Candidatus Muproteobacteria bacterium RBG_16_60_9</name>
    <dbReference type="NCBI Taxonomy" id="1817755"/>
    <lineage>
        <taxon>Bacteria</taxon>
        <taxon>Pseudomonadati</taxon>
        <taxon>Pseudomonadota</taxon>
        <taxon>Candidatus Muproteobacteria</taxon>
    </lineage>
</organism>
<dbReference type="InterPro" id="IPR029052">
    <property type="entry name" value="Metallo-depent_PP-like"/>
</dbReference>
<dbReference type="InterPro" id="IPR051158">
    <property type="entry name" value="Metallophosphoesterase_sf"/>
</dbReference>
<sequence length="374" mass="41338">MFPLIVLGYLGMQVYAVFRAYTGLALAPASIPWLAAFVVLMTFMPALLWRIERRGWHYSAEVVAWIGYSWMGFVFLFFWIALGLSLLGWLVTVAQPMLPAHVAAQATALGEFPFALSATLVVAAYGLIDARRVRIERVRLVSPKLAKRERPFRAALISDVHLGVLVGPRRLRRIVKRLRELDADVVLSAGDLVDGQADRVSLLVPLLDALRPRDGKFAVTGNHDYYVGIEHALDFHARCGFRVLSGTVTDIGADIRIAGVDDPTSKRMGQWSNVDERVPLGDGARDRFTILLKHQPVIDSRAAGLFDLQLSGHVHRGQIFPFNWLVRLVYPVPTGLSRLAEGGWLYVSRGTGTWGPPMRVGAAPEITLIEIAAT</sequence>
<protein>
    <recommendedName>
        <fullName evidence="4">Calcineurin-like phosphoesterase domain-containing protein</fullName>
    </recommendedName>
</protein>
<keyword evidence="1" id="KW-0479">Metal-binding</keyword>
<dbReference type="Proteomes" id="UP000179076">
    <property type="component" value="Unassembled WGS sequence"/>
</dbReference>